<name>A0A8X7RR85_BRACI</name>
<reference evidence="1 2" key="1">
    <citation type="submission" date="2020-02" db="EMBL/GenBank/DDBJ databases">
        <authorList>
            <person name="Ma Q."/>
            <person name="Huang Y."/>
            <person name="Song X."/>
            <person name="Pei D."/>
        </authorList>
    </citation>
    <scope>NUCLEOTIDE SEQUENCE [LARGE SCALE GENOMIC DNA]</scope>
    <source>
        <strain evidence="1">Sxm20200214</strain>
        <tissue evidence="1">Leaf</tissue>
    </source>
</reference>
<protein>
    <submittedName>
        <fullName evidence="1">Uncharacterized protein</fullName>
    </submittedName>
</protein>
<dbReference type="Proteomes" id="UP000886595">
    <property type="component" value="Unassembled WGS sequence"/>
</dbReference>
<organism evidence="1 2">
    <name type="scientific">Brassica carinata</name>
    <name type="common">Ethiopian mustard</name>
    <name type="synonym">Abyssinian cabbage</name>
    <dbReference type="NCBI Taxonomy" id="52824"/>
    <lineage>
        <taxon>Eukaryota</taxon>
        <taxon>Viridiplantae</taxon>
        <taxon>Streptophyta</taxon>
        <taxon>Embryophyta</taxon>
        <taxon>Tracheophyta</taxon>
        <taxon>Spermatophyta</taxon>
        <taxon>Magnoliopsida</taxon>
        <taxon>eudicotyledons</taxon>
        <taxon>Gunneridae</taxon>
        <taxon>Pentapetalae</taxon>
        <taxon>rosids</taxon>
        <taxon>malvids</taxon>
        <taxon>Brassicales</taxon>
        <taxon>Brassicaceae</taxon>
        <taxon>Brassiceae</taxon>
        <taxon>Brassica</taxon>
    </lineage>
</organism>
<comment type="caution">
    <text evidence="1">The sequence shown here is derived from an EMBL/GenBank/DDBJ whole genome shotgun (WGS) entry which is preliminary data.</text>
</comment>
<proteinExistence type="predicted"/>
<evidence type="ECO:0000313" key="1">
    <source>
        <dbReference type="EMBL" id="KAG2292871.1"/>
    </source>
</evidence>
<gene>
    <name evidence="1" type="ORF">Bca52824_039540</name>
</gene>
<accession>A0A8X7RR85</accession>
<keyword evidence="2" id="KW-1185">Reference proteome</keyword>
<sequence length="57" mass="6963">MLPSILKRDTWRNHFHSFMESNHTLFIDRLSKNLWYNRAWDPRHMDMLGEDEDDGDA</sequence>
<dbReference type="AlphaFoldDB" id="A0A8X7RR85"/>
<evidence type="ECO:0000313" key="2">
    <source>
        <dbReference type="Proteomes" id="UP000886595"/>
    </source>
</evidence>
<dbReference type="EMBL" id="JAAMPC010000009">
    <property type="protein sequence ID" value="KAG2292871.1"/>
    <property type="molecule type" value="Genomic_DNA"/>
</dbReference>